<dbReference type="AlphaFoldDB" id="A0AAT9LDP8"/>
<gene>
    <name evidence="1" type="ORF">IMF26_01690</name>
</gene>
<accession>A0AAT9LDP8</accession>
<protein>
    <submittedName>
        <fullName evidence="1">Uncharacterized protein</fullName>
    </submittedName>
</protein>
<organism evidence="1">
    <name type="scientific">Candidatus Fermentithermobacillus carboniphilus</name>
    <dbReference type="NCBI Taxonomy" id="3085328"/>
    <lineage>
        <taxon>Bacteria</taxon>
        <taxon>Bacillati</taxon>
        <taxon>Bacillota</taxon>
        <taxon>Candidatus Fermentithermobacillia</taxon>
        <taxon>Candidatus Fermentithermobacillales</taxon>
        <taxon>Candidatus Fermentithermobacillaceae</taxon>
        <taxon>Candidatus Fermentithermobacillus</taxon>
    </lineage>
</organism>
<sequence length="182" mass="19596">MPKNEDYAVGNIDVDKNPASHVVEELRRSFKPPGAGTPTTPAEKIEDALAEVQNQIREQQMLTEQNLQNSLSKASTHVADSQAIDTLFAISQQVASLVSQGNESLRANAQKVSELINHMGSQLSMQQAKADRQVAMSLQQAVSALADAQNAMFQSMAIGEMQQLVKGASQVVKDIIAPGQVQ</sequence>
<evidence type="ECO:0000313" key="1">
    <source>
        <dbReference type="EMBL" id="QUL98819.1"/>
    </source>
</evidence>
<proteinExistence type="predicted"/>
<reference evidence="1" key="1">
    <citation type="submission" date="2020-10" db="EMBL/GenBank/DDBJ databases">
        <authorList>
            <person name="Kadnikov V."/>
            <person name="Beletsky A.V."/>
            <person name="Mardanov A.V."/>
            <person name="Karnachuk O.V."/>
            <person name="Ravin N.V."/>
        </authorList>
    </citation>
    <scope>NUCLEOTIDE SEQUENCE</scope>
    <source>
        <strain evidence="1">Bu02</strain>
    </source>
</reference>
<name>A0AAT9LDP8_9FIRM</name>
<dbReference type="KEGG" id="fcz:IMF26_01690"/>
<reference evidence="1" key="2">
    <citation type="journal article" date="2023" name="Biology">
        <title>Prokaryotic Life Associated with Coal-Fire Gas Vents Revealed by Metagenomics.</title>
        <authorList>
            <person name="Kadnikov V.V."/>
            <person name="Mardanov A.V."/>
            <person name="Beletsky A.V."/>
            <person name="Karnachuk O.V."/>
            <person name="Ravin N.V."/>
        </authorList>
    </citation>
    <scope>NUCLEOTIDE SEQUENCE</scope>
    <source>
        <strain evidence="1">Bu02</strain>
    </source>
</reference>
<dbReference type="EMBL" id="CP062796">
    <property type="protein sequence ID" value="QUL98819.1"/>
    <property type="molecule type" value="Genomic_DNA"/>
</dbReference>